<feature type="compositionally biased region" description="Basic residues" evidence="1">
    <location>
        <begin position="339"/>
        <end position="350"/>
    </location>
</feature>
<proteinExistence type="predicted"/>
<feature type="region of interest" description="Disordered" evidence="1">
    <location>
        <begin position="319"/>
        <end position="468"/>
    </location>
</feature>
<evidence type="ECO:0000313" key="2">
    <source>
        <dbReference type="EMBL" id="TBU26474.1"/>
    </source>
</evidence>
<dbReference type="AlphaFoldDB" id="A0A4Q9NW58"/>
<name>A0A4Q9NW58_9APHY</name>
<feature type="region of interest" description="Disordered" evidence="1">
    <location>
        <begin position="484"/>
        <end position="507"/>
    </location>
</feature>
<feature type="compositionally biased region" description="Basic residues" evidence="1">
    <location>
        <begin position="451"/>
        <end position="464"/>
    </location>
</feature>
<sequence>MREVCPGVLPSGQLTENHPLVNAYIDALARLIPREPKPKPLAASSASSPASTAAPLSQPDATALPQHKPFELTYWVAHHAGIASTLTVNNVISQQFQLFPSPAARLYAAEVPKLSQAQKEAIFTLAALKVMNHPRHPAHFAFWGKNILERTAQVVDSVVRLRPCPIVSNVGWMGIPENTWALGGLQSLYIPAQVVPQKKAGGMTLRKRKAIGANAEDEVDGTVAPRKRTRTTRASQKAKAAQTALVAAEVASAEPEAADEESESLLFPSGVGAPDATELDALAAAVSRDVKQEFIATTPVLQAIGLMLELPSISSCELPPPALPGSASPGSEPAESPHATRRSTRARRKPAPPGPCSLVSTPLSTVDTPLPSTETLRSHSQIPEKKSRNRSGSRGSSTAVSDGGYPSEEGTVVGAEIEEVPAKPSHKRKAVDEIVLVGEEDSEARVEPVKASKRKAKKPRAPKRAKVEEPPAVLEIVENVPAGEVAAAKKRKSAAGGGGKRKATRKA</sequence>
<reference evidence="2" key="1">
    <citation type="submission" date="2019-01" db="EMBL/GenBank/DDBJ databases">
        <title>Draft genome sequences of three monokaryotic isolates of the white-rot basidiomycete fungus Dichomitus squalens.</title>
        <authorList>
            <consortium name="DOE Joint Genome Institute"/>
            <person name="Lopez S.C."/>
            <person name="Andreopoulos B."/>
            <person name="Pangilinan J."/>
            <person name="Lipzen A."/>
            <person name="Riley R."/>
            <person name="Ahrendt S."/>
            <person name="Ng V."/>
            <person name="Barry K."/>
            <person name="Daum C."/>
            <person name="Grigoriev I.V."/>
            <person name="Hilden K.S."/>
            <person name="Makela M.R."/>
            <person name="de Vries R.P."/>
        </authorList>
    </citation>
    <scope>NUCLEOTIDE SEQUENCE [LARGE SCALE GENOMIC DNA]</scope>
    <source>
        <strain evidence="2">OM18370.1</strain>
    </source>
</reference>
<protein>
    <submittedName>
        <fullName evidence="2">Uncharacterized protein</fullName>
    </submittedName>
</protein>
<dbReference type="OrthoDB" id="2756548at2759"/>
<dbReference type="OMA" id="HPAHWAL"/>
<gene>
    <name evidence="2" type="ORF">BD311DRAFT_667510</name>
</gene>
<organism evidence="2">
    <name type="scientific">Dichomitus squalens</name>
    <dbReference type="NCBI Taxonomy" id="114155"/>
    <lineage>
        <taxon>Eukaryota</taxon>
        <taxon>Fungi</taxon>
        <taxon>Dikarya</taxon>
        <taxon>Basidiomycota</taxon>
        <taxon>Agaricomycotina</taxon>
        <taxon>Agaricomycetes</taxon>
        <taxon>Polyporales</taxon>
        <taxon>Polyporaceae</taxon>
        <taxon>Dichomitus</taxon>
    </lineage>
</organism>
<feature type="compositionally biased region" description="Polar residues" evidence="1">
    <location>
        <begin position="358"/>
        <end position="381"/>
    </location>
</feature>
<feature type="compositionally biased region" description="Basic residues" evidence="1">
    <location>
        <begin position="488"/>
        <end position="507"/>
    </location>
</feature>
<dbReference type="EMBL" id="ML143445">
    <property type="protein sequence ID" value="TBU26474.1"/>
    <property type="molecule type" value="Genomic_DNA"/>
</dbReference>
<dbReference type="Proteomes" id="UP000292957">
    <property type="component" value="Unassembled WGS sequence"/>
</dbReference>
<feature type="compositionally biased region" description="Low complexity" evidence="1">
    <location>
        <begin position="40"/>
        <end position="59"/>
    </location>
</feature>
<evidence type="ECO:0000256" key="1">
    <source>
        <dbReference type="SAM" id="MobiDB-lite"/>
    </source>
</evidence>
<feature type="region of interest" description="Disordered" evidence="1">
    <location>
        <begin position="38"/>
        <end position="62"/>
    </location>
</feature>
<feature type="compositionally biased region" description="Low complexity" evidence="1">
    <location>
        <begin position="324"/>
        <end position="337"/>
    </location>
</feature>
<accession>A0A4Q9NW58</accession>